<name>A0ABQ2L1N2_9BACL</name>
<dbReference type="Proteomes" id="UP000606653">
    <property type="component" value="Unassembled WGS sequence"/>
</dbReference>
<evidence type="ECO:0000313" key="1">
    <source>
        <dbReference type="EMBL" id="GGN99777.1"/>
    </source>
</evidence>
<organism evidence="1 2">
    <name type="scientific">Saccharibacillus kuerlensis</name>
    <dbReference type="NCBI Taxonomy" id="459527"/>
    <lineage>
        <taxon>Bacteria</taxon>
        <taxon>Bacillati</taxon>
        <taxon>Bacillota</taxon>
        <taxon>Bacilli</taxon>
        <taxon>Bacillales</taxon>
        <taxon>Paenibacillaceae</taxon>
        <taxon>Saccharibacillus</taxon>
    </lineage>
</organism>
<reference evidence="2" key="1">
    <citation type="journal article" date="2019" name="Int. J. Syst. Evol. Microbiol.">
        <title>The Global Catalogue of Microorganisms (GCM) 10K type strain sequencing project: providing services to taxonomists for standard genome sequencing and annotation.</title>
        <authorList>
            <consortium name="The Broad Institute Genomics Platform"/>
            <consortium name="The Broad Institute Genome Sequencing Center for Infectious Disease"/>
            <person name="Wu L."/>
            <person name="Ma J."/>
        </authorList>
    </citation>
    <scope>NUCLEOTIDE SEQUENCE [LARGE SCALE GENOMIC DNA]</scope>
    <source>
        <strain evidence="2">CGMCC 1.6964</strain>
    </source>
</reference>
<proteinExistence type="predicted"/>
<keyword evidence="2" id="KW-1185">Reference proteome</keyword>
<comment type="caution">
    <text evidence="1">The sequence shown here is derived from an EMBL/GenBank/DDBJ whole genome shotgun (WGS) entry which is preliminary data.</text>
</comment>
<gene>
    <name evidence="1" type="ORF">GCM10010969_20210</name>
</gene>
<sequence>MNICIEILLVVSISFFCLLCEQRVRGCLQIEFNLNDKHVIKVSSASYSSAKIVSVLKTSVDSN</sequence>
<protein>
    <recommendedName>
        <fullName evidence="3">Secreted protein</fullName>
    </recommendedName>
</protein>
<accession>A0ABQ2L1N2</accession>
<evidence type="ECO:0008006" key="3">
    <source>
        <dbReference type="Google" id="ProtNLM"/>
    </source>
</evidence>
<evidence type="ECO:0000313" key="2">
    <source>
        <dbReference type="Proteomes" id="UP000606653"/>
    </source>
</evidence>
<dbReference type="EMBL" id="BMLN01000005">
    <property type="protein sequence ID" value="GGN99777.1"/>
    <property type="molecule type" value="Genomic_DNA"/>
</dbReference>